<dbReference type="SUPFAM" id="SSF56059">
    <property type="entry name" value="Glutathione synthetase ATP-binding domain-like"/>
    <property type="match status" value="1"/>
</dbReference>
<keyword evidence="1" id="KW-0067">ATP-binding</keyword>
<proteinExistence type="predicted"/>
<dbReference type="AlphaFoldDB" id="A0A2M8FF93"/>
<evidence type="ECO:0000259" key="3">
    <source>
        <dbReference type="PROSITE" id="PS50975"/>
    </source>
</evidence>
<reference evidence="5" key="1">
    <citation type="submission" date="2017-09" db="EMBL/GenBank/DDBJ databases">
        <title>Depth-based differentiation of microbial function through sediment-hosted aquifers and enrichment of novel symbionts in the deep terrestrial subsurface.</title>
        <authorList>
            <person name="Probst A.J."/>
            <person name="Ladd B."/>
            <person name="Jarett J.K."/>
            <person name="Geller-Mcgrath D.E."/>
            <person name="Sieber C.M.K."/>
            <person name="Emerson J.B."/>
            <person name="Anantharaman K."/>
            <person name="Thomas B.C."/>
            <person name="Malmstrom R."/>
            <person name="Stieglmeier M."/>
            <person name="Klingl A."/>
            <person name="Woyke T."/>
            <person name="Ryan C.M."/>
            <person name="Banfield J.F."/>
        </authorList>
    </citation>
    <scope>NUCLEOTIDE SEQUENCE [LARGE SCALE GENOMIC DNA]</scope>
</reference>
<dbReference type="Gene3D" id="3.30.470.20">
    <property type="entry name" value="ATP-grasp fold, B domain"/>
    <property type="match status" value="2"/>
</dbReference>
<sequence>MKNNKQKPATIHRRLRYTSNAALLHDAALSLGYKITYIIINGKKNINRFGFYVEHKNRRCYISAKSYFPGVPRWQLALMDNKLITTAVLEQNYFSVIRTVSFTSQDTITLTALHKQIFNQPLPILIKPTNGSDGSGVQLCYTKKQAVELINEYYYANTSFLAQPFIEKDEYRITVANKKIGYIHLKKFPTVTGDGIKTIADLISKAKYLDDEVVRQECKKLKLTIQSVLPKGKSIKTHITKKSDPSFYITDNFPPEIIAWVTKLCDTLGIDSVGIDVFIKGTLIDPSKIIVIELNSKPNLCYVTQYYGDSKASFTIATEILKAYFEK</sequence>
<keyword evidence="2" id="KW-1133">Transmembrane helix</keyword>
<dbReference type="GO" id="GO:0005524">
    <property type="term" value="F:ATP binding"/>
    <property type="evidence" value="ECO:0007669"/>
    <property type="project" value="UniProtKB-UniRule"/>
</dbReference>
<keyword evidence="2" id="KW-0812">Transmembrane</keyword>
<feature type="transmembrane region" description="Helical" evidence="2">
    <location>
        <begin position="21"/>
        <end position="40"/>
    </location>
</feature>
<dbReference type="PROSITE" id="PS50975">
    <property type="entry name" value="ATP_GRASP"/>
    <property type="match status" value="1"/>
</dbReference>
<dbReference type="GO" id="GO:0046872">
    <property type="term" value="F:metal ion binding"/>
    <property type="evidence" value="ECO:0007669"/>
    <property type="project" value="InterPro"/>
</dbReference>
<protein>
    <recommendedName>
        <fullName evidence="3">ATP-grasp domain-containing protein</fullName>
    </recommendedName>
</protein>
<keyword evidence="2" id="KW-0472">Membrane</keyword>
<dbReference type="Proteomes" id="UP000230391">
    <property type="component" value="Unassembled WGS sequence"/>
</dbReference>
<evidence type="ECO:0000256" key="1">
    <source>
        <dbReference type="PROSITE-ProRule" id="PRU00409"/>
    </source>
</evidence>
<dbReference type="Pfam" id="PF08443">
    <property type="entry name" value="RimK"/>
    <property type="match status" value="1"/>
</dbReference>
<evidence type="ECO:0000313" key="5">
    <source>
        <dbReference type="Proteomes" id="UP000230391"/>
    </source>
</evidence>
<name>A0A2M8FF93_9BACT</name>
<dbReference type="InterPro" id="IPR013651">
    <property type="entry name" value="ATP-grasp_RimK-type"/>
</dbReference>
<evidence type="ECO:0000256" key="2">
    <source>
        <dbReference type="SAM" id="Phobius"/>
    </source>
</evidence>
<comment type="caution">
    <text evidence="4">The sequence shown here is derived from an EMBL/GenBank/DDBJ whole genome shotgun (WGS) entry which is preliminary data.</text>
</comment>
<organism evidence="4 5">
    <name type="scientific">Candidatus Kaiserbacteria bacterium CG_4_9_14_0_2_um_filter_41_32</name>
    <dbReference type="NCBI Taxonomy" id="1974601"/>
    <lineage>
        <taxon>Bacteria</taxon>
        <taxon>Candidatus Kaiseribacteriota</taxon>
    </lineage>
</organism>
<gene>
    <name evidence="4" type="ORF">CO026_01075</name>
</gene>
<feature type="domain" description="ATP-grasp" evidence="3">
    <location>
        <begin position="86"/>
        <end position="325"/>
    </location>
</feature>
<dbReference type="EMBL" id="PFRD01000046">
    <property type="protein sequence ID" value="PJC56304.1"/>
    <property type="molecule type" value="Genomic_DNA"/>
</dbReference>
<accession>A0A2M8FF93</accession>
<dbReference type="InterPro" id="IPR011761">
    <property type="entry name" value="ATP-grasp"/>
</dbReference>
<evidence type="ECO:0000313" key="4">
    <source>
        <dbReference type="EMBL" id="PJC56304.1"/>
    </source>
</evidence>
<keyword evidence="1" id="KW-0547">Nucleotide-binding</keyword>